<comment type="similarity">
    <text evidence="3">Belongs to the FMO family.</text>
</comment>
<evidence type="ECO:0000256" key="3">
    <source>
        <dbReference type="ARBA" id="ARBA00009183"/>
    </source>
</evidence>
<comment type="catalytic activity">
    <reaction evidence="22">
        <text>N,N-dimethylaniline + NADPH + O2 + H(+) = N,N-dimethylaniline N-oxide + NADP(+) + H2O</text>
        <dbReference type="Rhea" id="RHEA:24468"/>
        <dbReference type="ChEBI" id="CHEBI:15377"/>
        <dbReference type="ChEBI" id="CHEBI:15378"/>
        <dbReference type="ChEBI" id="CHEBI:15379"/>
        <dbReference type="ChEBI" id="CHEBI:16269"/>
        <dbReference type="ChEBI" id="CHEBI:17735"/>
        <dbReference type="ChEBI" id="CHEBI:57783"/>
        <dbReference type="ChEBI" id="CHEBI:58349"/>
        <dbReference type="EC" id="1.14.13.8"/>
    </reaction>
    <physiologicalReaction direction="left-to-right" evidence="22">
        <dbReference type="Rhea" id="RHEA:24469"/>
    </physiologicalReaction>
</comment>
<gene>
    <name evidence="23" type="primary">Fmo5</name>
    <name evidence="23" type="ORF">CGGC5_v006639</name>
</gene>
<evidence type="ECO:0000256" key="18">
    <source>
        <dbReference type="ARBA" id="ARBA00045957"/>
    </source>
</evidence>
<keyword evidence="11 23" id="KW-0503">Monooxygenase</keyword>
<evidence type="ECO:0000256" key="5">
    <source>
        <dbReference type="ARBA" id="ARBA00022692"/>
    </source>
</evidence>
<dbReference type="GO" id="GO:0050661">
    <property type="term" value="F:NADP binding"/>
    <property type="evidence" value="ECO:0007669"/>
    <property type="project" value="InterPro"/>
</dbReference>
<dbReference type="InterPro" id="IPR050346">
    <property type="entry name" value="FMO-like"/>
</dbReference>
<evidence type="ECO:0000256" key="19">
    <source>
        <dbReference type="ARBA" id="ARBA00047338"/>
    </source>
</evidence>
<dbReference type="EC" id="1.14.13.148" evidence="14"/>
<dbReference type="GO" id="GO:0034899">
    <property type="term" value="F:trimethylamine monooxygenase activity"/>
    <property type="evidence" value="ECO:0007669"/>
    <property type="project" value="UniProtKB-EC"/>
</dbReference>
<dbReference type="InterPro" id="IPR036188">
    <property type="entry name" value="FAD/NAD-bd_sf"/>
</dbReference>
<dbReference type="GO" id="GO:0005789">
    <property type="term" value="C:endoplasmic reticulum membrane"/>
    <property type="evidence" value="ECO:0007669"/>
    <property type="project" value="UniProtKB-SubCell"/>
</dbReference>
<keyword evidence="5" id="KW-0812">Transmembrane</keyword>
<evidence type="ECO:0000256" key="6">
    <source>
        <dbReference type="ARBA" id="ARBA00022824"/>
    </source>
</evidence>
<dbReference type="Pfam" id="PF00743">
    <property type="entry name" value="FMO-like"/>
    <property type="match status" value="1"/>
</dbReference>
<dbReference type="PANTHER" id="PTHR23023">
    <property type="entry name" value="DIMETHYLANILINE MONOOXYGENASE"/>
    <property type="match status" value="1"/>
</dbReference>
<sequence>MSSQGKHIAIVGAGPSGLVAIKECLAAGFSVQCFERAHAIGGQWLHDPNPGPDAHSSIYNGVILNSCRDSTGFSDFPIDPARYPIYYSHEKHLQYMNEYAAHFDLEKHVRLHTRVVGCAPTKEGGWEVRFRDARAEDNKEEVLTFDALICGSGLSSNPRIPDFKGRDTFKGEVLHSHYYRSPTRFEGKKVVIIGLGSTAVDVACEIGPLAKELNVVNKRGAWVLPRFLLGKPVEAWNSRSSATWLPFSVQAFAYNKIITHALGKQPEILQPDHHIMEQNPTVRSDFTEKLNTGVFNLHRSDVTSFTETGLLLDDGTALDADVIILCTGYSIAHHPYLAPGVLESKEEPAPEVDLYKRIVPPRSRNLFVMGQVEVAGPAQPIIEAQARYIAAILGGKVQLPDEEGMMKDVRAFRAFQRKHFVRSERHTMTVDYNPYIDGLLEPLGAVPSGWKLFGRIFTSGKPARAFKVYSAVFFEIQTGAQWRLSGVGSSTELAEETLLRIAAGTNGLSEGEKAHI</sequence>
<comment type="caution">
    <text evidence="23">The sequence shown here is derived from an EMBL/GenBank/DDBJ whole genome shotgun (WGS) entry which is preliminary data.</text>
</comment>
<evidence type="ECO:0000256" key="4">
    <source>
        <dbReference type="ARBA" id="ARBA00022630"/>
    </source>
</evidence>
<keyword evidence="4" id="KW-0285">Flavoprotein</keyword>
<keyword evidence="8" id="KW-0521">NADP</keyword>
<keyword evidence="7" id="KW-0274">FAD</keyword>
<dbReference type="GeneID" id="43615467"/>
<evidence type="ECO:0000256" key="1">
    <source>
        <dbReference type="ARBA" id="ARBA00001974"/>
    </source>
</evidence>
<evidence type="ECO:0000256" key="7">
    <source>
        <dbReference type="ARBA" id="ARBA00022827"/>
    </source>
</evidence>
<keyword evidence="10" id="KW-0560">Oxidoreductase</keyword>
<dbReference type="InterPro" id="IPR000960">
    <property type="entry name" value="Flavin_mOase"/>
</dbReference>
<dbReference type="PRINTS" id="PR00370">
    <property type="entry name" value="FMOXYGENASE"/>
</dbReference>
<proteinExistence type="inferred from homology"/>
<comment type="cofactor">
    <cofactor evidence="1">
        <name>FAD</name>
        <dbReference type="ChEBI" id="CHEBI:57692"/>
    </cofactor>
</comment>
<evidence type="ECO:0000256" key="2">
    <source>
        <dbReference type="ARBA" id="ARBA00004389"/>
    </source>
</evidence>
<evidence type="ECO:0000313" key="24">
    <source>
        <dbReference type="Proteomes" id="UP000011096"/>
    </source>
</evidence>
<reference evidence="23 24" key="2">
    <citation type="submission" date="2020-04" db="EMBL/GenBank/DDBJ databases">
        <title>Genome sequencing and assembly of multiple isolates from the Colletotrichum gloeosporioides species complex.</title>
        <authorList>
            <person name="Gan P."/>
            <person name="Shirasu K."/>
        </authorList>
    </citation>
    <scope>NUCLEOTIDE SEQUENCE [LARGE SCALE GENOMIC DNA]</scope>
    <source>
        <strain evidence="23 24">Nara gc5</strain>
    </source>
</reference>
<keyword evidence="24" id="KW-1185">Reference proteome</keyword>
<name>A0A7J6JBF5_COLFN</name>
<evidence type="ECO:0000256" key="20">
    <source>
        <dbReference type="ARBA" id="ARBA00048041"/>
    </source>
</evidence>
<keyword evidence="12" id="KW-0472">Membrane</keyword>
<dbReference type="SUPFAM" id="SSF51905">
    <property type="entry name" value="FAD/NAD(P)-binding domain"/>
    <property type="match status" value="2"/>
</dbReference>
<evidence type="ECO:0000256" key="11">
    <source>
        <dbReference type="ARBA" id="ARBA00023033"/>
    </source>
</evidence>
<dbReference type="PIRSF" id="PIRSF000332">
    <property type="entry name" value="FMO"/>
    <property type="match status" value="1"/>
</dbReference>
<comment type="subcellular location">
    <subcellularLocation>
        <location evidence="2">Endoplasmic reticulum membrane</location>
        <topology evidence="2">Single-pass membrane protein</topology>
    </subcellularLocation>
</comment>
<dbReference type="OrthoDB" id="66881at2759"/>
<dbReference type="EMBL" id="ANPB02000003">
    <property type="protein sequence ID" value="KAF4486095.1"/>
    <property type="molecule type" value="Genomic_DNA"/>
</dbReference>
<dbReference type="Gene3D" id="3.50.50.60">
    <property type="entry name" value="FAD/NAD(P)-binding domain"/>
    <property type="match status" value="1"/>
</dbReference>
<dbReference type="GO" id="GO:0050660">
    <property type="term" value="F:flavin adenine dinucleotide binding"/>
    <property type="evidence" value="ECO:0007669"/>
    <property type="project" value="InterPro"/>
</dbReference>
<evidence type="ECO:0000256" key="15">
    <source>
        <dbReference type="ARBA" id="ARBA00034536"/>
    </source>
</evidence>
<dbReference type="Proteomes" id="UP000011096">
    <property type="component" value="Unassembled WGS sequence"/>
</dbReference>
<dbReference type="FunFam" id="3.50.50.60:FF:000159">
    <property type="entry name" value="Dimethylaniline monooxygenase [N-oxide-forming]"/>
    <property type="match status" value="1"/>
</dbReference>
<evidence type="ECO:0000256" key="12">
    <source>
        <dbReference type="ARBA" id="ARBA00023136"/>
    </source>
</evidence>
<evidence type="ECO:0000256" key="17">
    <source>
        <dbReference type="ARBA" id="ARBA00034561"/>
    </source>
</evidence>
<organism evidence="23 24">
    <name type="scientific">Colletotrichum fructicola (strain Nara gc5)</name>
    <name type="common">Anthracnose fungus</name>
    <name type="synonym">Colletotrichum gloeosporioides (strain Nara gc5)</name>
    <dbReference type="NCBI Taxonomy" id="1213859"/>
    <lineage>
        <taxon>Eukaryota</taxon>
        <taxon>Fungi</taxon>
        <taxon>Dikarya</taxon>
        <taxon>Ascomycota</taxon>
        <taxon>Pezizomycotina</taxon>
        <taxon>Sordariomycetes</taxon>
        <taxon>Hypocreomycetidae</taxon>
        <taxon>Glomerellales</taxon>
        <taxon>Glomerellaceae</taxon>
        <taxon>Colletotrichum</taxon>
        <taxon>Colletotrichum gloeosporioides species complex</taxon>
    </lineage>
</organism>
<evidence type="ECO:0000256" key="14">
    <source>
        <dbReference type="ARBA" id="ARBA00034528"/>
    </source>
</evidence>
<dbReference type="RefSeq" id="XP_031889376.1">
    <property type="nucleotide sequence ID" value="XM_032031412.1"/>
</dbReference>
<protein>
    <recommendedName>
        <fullName evidence="15">Flavin-containing monooxygenase 1</fullName>
        <ecNumber evidence="14">1.14.13.148</ecNumber>
    </recommendedName>
    <alternativeName>
        <fullName evidence="17">Dimethylaniline monooxygenase [N-oxide-forming] 1</fullName>
    </alternativeName>
    <alternativeName>
        <fullName evidence="13">Dimethylaniline oxidase 1</fullName>
    </alternativeName>
    <alternativeName>
        <fullName evidence="16">Trimethylamine monooxygenase</fullName>
    </alternativeName>
</protein>
<dbReference type="InParanoid" id="A0A7J6JBF5"/>
<evidence type="ECO:0000256" key="8">
    <source>
        <dbReference type="ARBA" id="ARBA00022857"/>
    </source>
</evidence>
<keyword evidence="9" id="KW-1133">Transmembrane helix</keyword>
<comment type="function">
    <text evidence="18">Broad spectrum monooxygenase that catalyzes the oxygenation of a wide variety of nitrogen- and sulfur-containing compounds including xenobiotics. Catalyzes the S-oxygenation of hypotaurine to produce taurine, an organic osmolyte involved in cell volume regulation as well as a variety of cytoprotective and developmental processes. In vitro, catalyzes the N-oxygenation of trimethylamine (TMA) to produce trimethylamine N-oxide (TMAO) and could therefore participate to the detoxification of this compound that is generated by the action of gut microbiota from dietary precursors such as choline, choline containing compounds, betaine or L-carnitine.</text>
</comment>
<evidence type="ECO:0000256" key="22">
    <source>
        <dbReference type="ARBA" id="ARBA00049443"/>
    </source>
</evidence>
<evidence type="ECO:0000256" key="10">
    <source>
        <dbReference type="ARBA" id="ARBA00023002"/>
    </source>
</evidence>
<keyword evidence="6" id="KW-0256">Endoplasmic reticulum</keyword>
<evidence type="ECO:0000256" key="13">
    <source>
        <dbReference type="ARBA" id="ARBA00029725"/>
    </source>
</evidence>
<evidence type="ECO:0000256" key="9">
    <source>
        <dbReference type="ARBA" id="ARBA00022989"/>
    </source>
</evidence>
<comment type="catalytic activity">
    <reaction evidence="19">
        <text>hypotaurine + NADH + O2 + H(+) = taurine + NAD(+) + H2O</text>
        <dbReference type="Rhea" id="RHEA:74111"/>
        <dbReference type="ChEBI" id="CHEBI:15377"/>
        <dbReference type="ChEBI" id="CHEBI:15378"/>
        <dbReference type="ChEBI" id="CHEBI:15379"/>
        <dbReference type="ChEBI" id="CHEBI:57540"/>
        <dbReference type="ChEBI" id="CHEBI:57853"/>
        <dbReference type="ChEBI" id="CHEBI:57945"/>
        <dbReference type="ChEBI" id="CHEBI:507393"/>
        <dbReference type="EC" id="1.14.13.8"/>
    </reaction>
    <physiologicalReaction direction="left-to-right" evidence="19">
        <dbReference type="Rhea" id="RHEA:74112"/>
    </physiologicalReaction>
</comment>
<comment type="catalytic activity">
    <reaction evidence="20">
        <text>hypotaurine + NADPH + O2 + H(+) = taurine + NADP(+) + H2O</text>
        <dbReference type="Rhea" id="RHEA:69819"/>
        <dbReference type="ChEBI" id="CHEBI:15377"/>
        <dbReference type="ChEBI" id="CHEBI:15378"/>
        <dbReference type="ChEBI" id="CHEBI:15379"/>
        <dbReference type="ChEBI" id="CHEBI:57783"/>
        <dbReference type="ChEBI" id="CHEBI:57853"/>
        <dbReference type="ChEBI" id="CHEBI:58349"/>
        <dbReference type="ChEBI" id="CHEBI:507393"/>
        <dbReference type="EC" id="1.14.13.8"/>
    </reaction>
    <physiologicalReaction direction="left-to-right" evidence="20">
        <dbReference type="Rhea" id="RHEA:69820"/>
    </physiologicalReaction>
</comment>
<reference evidence="23 24" key="1">
    <citation type="submission" date="2012-08" db="EMBL/GenBank/DDBJ databases">
        <authorList>
            <person name="Gan P.H.P."/>
            <person name="Ikeda K."/>
            <person name="Irieda H."/>
            <person name="Narusaka M."/>
            <person name="O'Connell R.J."/>
            <person name="Narusaka Y."/>
            <person name="Takano Y."/>
            <person name="Kubo Y."/>
            <person name="Shirasu K."/>
        </authorList>
    </citation>
    <scope>NUCLEOTIDE SEQUENCE [LARGE SCALE GENOMIC DNA]</scope>
    <source>
        <strain evidence="23 24">Nara gc5</strain>
    </source>
</reference>
<dbReference type="InterPro" id="IPR020946">
    <property type="entry name" value="Flavin_mOase-like"/>
</dbReference>
<evidence type="ECO:0000256" key="16">
    <source>
        <dbReference type="ARBA" id="ARBA00034554"/>
    </source>
</evidence>
<accession>A0A7J6JBF5</accession>
<comment type="catalytic activity">
    <reaction evidence="21">
        <text>trimethylamine + NADPH + O2 = trimethylamine N-oxide + NADP(+) + H2O</text>
        <dbReference type="Rhea" id="RHEA:31979"/>
        <dbReference type="ChEBI" id="CHEBI:15377"/>
        <dbReference type="ChEBI" id="CHEBI:15379"/>
        <dbReference type="ChEBI" id="CHEBI:15724"/>
        <dbReference type="ChEBI" id="CHEBI:57783"/>
        <dbReference type="ChEBI" id="CHEBI:58349"/>
        <dbReference type="ChEBI" id="CHEBI:58389"/>
        <dbReference type="EC" id="1.14.13.148"/>
    </reaction>
    <physiologicalReaction direction="left-to-right" evidence="21">
        <dbReference type="Rhea" id="RHEA:31980"/>
    </physiologicalReaction>
</comment>
<dbReference type="AlphaFoldDB" id="A0A7J6JBF5"/>
<dbReference type="GO" id="GO:0004499">
    <property type="term" value="F:N,N-dimethylaniline monooxygenase activity"/>
    <property type="evidence" value="ECO:0007669"/>
    <property type="project" value="InterPro"/>
</dbReference>
<evidence type="ECO:0000313" key="23">
    <source>
        <dbReference type="EMBL" id="KAF4486095.1"/>
    </source>
</evidence>
<evidence type="ECO:0000256" key="21">
    <source>
        <dbReference type="ARBA" id="ARBA00048088"/>
    </source>
</evidence>